<dbReference type="SUPFAM" id="SSF52490">
    <property type="entry name" value="Tubulin nucleotide-binding domain-like"/>
    <property type="match status" value="1"/>
</dbReference>
<dbReference type="InterPro" id="IPR002454">
    <property type="entry name" value="Gamma_tubulin"/>
</dbReference>
<gene>
    <name evidence="10" type="ORF">EZS28_015763</name>
</gene>
<evidence type="ECO:0000256" key="2">
    <source>
        <dbReference type="ARBA" id="ARBA00009636"/>
    </source>
</evidence>
<keyword evidence="3" id="KW-0963">Cytoplasm</keyword>
<dbReference type="SMART" id="SM00864">
    <property type="entry name" value="Tubulin"/>
    <property type="match status" value="1"/>
</dbReference>
<comment type="subcellular location">
    <subcellularLocation>
        <location evidence="1">Cytoplasm</location>
        <location evidence="1">Cytoskeleton</location>
        <location evidence="1">Microtubule organizing center</location>
    </subcellularLocation>
</comment>
<evidence type="ECO:0000256" key="8">
    <source>
        <dbReference type="RuleBase" id="RU000352"/>
    </source>
</evidence>
<comment type="similarity">
    <text evidence="2 8">Belongs to the tubulin family.</text>
</comment>
<name>A0A5J4W230_9EUKA</name>
<evidence type="ECO:0000256" key="1">
    <source>
        <dbReference type="ARBA" id="ARBA00004267"/>
    </source>
</evidence>
<dbReference type="AlphaFoldDB" id="A0A5J4W230"/>
<dbReference type="Gene3D" id="3.40.50.1440">
    <property type="entry name" value="Tubulin/FtsZ, GTPase domain"/>
    <property type="match status" value="1"/>
</dbReference>
<dbReference type="GO" id="GO:0007020">
    <property type="term" value="P:microtubule nucleation"/>
    <property type="evidence" value="ECO:0007669"/>
    <property type="project" value="InterPro"/>
</dbReference>
<dbReference type="InterPro" id="IPR023123">
    <property type="entry name" value="Tubulin_C"/>
</dbReference>
<protein>
    <recommendedName>
        <fullName evidence="8">Tubulin gamma chain</fullName>
    </recommendedName>
</protein>
<sequence length="452" mass="50863">MRELISLHVGQCGNQVGIEFLKMLCNQHNIDPLGNAKSATSSSNERKDIFFREDDSGRFVPRSILIDTEPRVLDRISKGQIQGLLDPENMVMPQKEGSGSGNNWMKGYEFGEMYDEQIVDVIVREARHCDSLEGFLLLHSTAGGTGSGVGSRILERLSDCFPTKVIQTYTVFPHNKKDAADTTVQPYNTILTLRKLIEHASAVVVLDNDALNNIAQNTLRVENPQMEHINQFVSTVMDLSTSTLRFPGYTHNTLEGIIASLCPFPRNQFLMCSCAPLMTQATQQQHLRSTQVGEIMERLLNRENRLVSYVNTSGSGYYLSALDVLRGRSEEDVNGRQLMGAYRRIWDQKLITFAPWLSSSLEVAVTTKSPHVVQQNKVTGLMIANHTGIAALMKNFQSQFDKMYKQGSFLHMFEGVKLFEGTAKAEFDEAREVVQSTVDEYKQMEKPDFVSW</sequence>
<dbReference type="Pfam" id="PF03953">
    <property type="entry name" value="Tubulin_C"/>
    <property type="match status" value="1"/>
</dbReference>
<comment type="function">
    <text evidence="8">Tubulin is the major constituent of microtubules, protein filaments consisting of alpha- and beta-tubulin heterodimers. Gamma-tubulin is a key component of the gamma-tubulin ring complex (gTuRC) which mediates microtubule nucleation. The gTuRC regulates the minus-end nucleation of alpha-beta tubulin heterodimers that grow into microtubule protafilaments, a critical step in centrosome duplication and spindle formation.</text>
</comment>
<evidence type="ECO:0000313" key="10">
    <source>
        <dbReference type="EMBL" id="KAA6388710.1"/>
    </source>
</evidence>
<evidence type="ECO:0000256" key="3">
    <source>
        <dbReference type="ARBA" id="ARBA00022490"/>
    </source>
</evidence>
<evidence type="ECO:0000256" key="4">
    <source>
        <dbReference type="ARBA" id="ARBA00022701"/>
    </source>
</evidence>
<keyword evidence="6 8" id="KW-0342">GTP-binding</keyword>
<dbReference type="PANTHER" id="PTHR11588">
    <property type="entry name" value="TUBULIN"/>
    <property type="match status" value="1"/>
</dbReference>
<accession>A0A5J4W230</accession>
<dbReference type="InterPro" id="IPR017975">
    <property type="entry name" value="Tubulin_CS"/>
</dbReference>
<dbReference type="Gene3D" id="1.10.287.600">
    <property type="entry name" value="Helix hairpin bin"/>
    <property type="match status" value="1"/>
</dbReference>
<evidence type="ECO:0000256" key="5">
    <source>
        <dbReference type="ARBA" id="ARBA00022741"/>
    </source>
</evidence>
<dbReference type="InterPro" id="IPR003008">
    <property type="entry name" value="Tubulin_FtsZ_GTPase"/>
</dbReference>
<dbReference type="InterPro" id="IPR018316">
    <property type="entry name" value="Tubulin/FtsZ_2-layer-sand-dom"/>
</dbReference>
<keyword evidence="5 8" id="KW-0547">Nucleotide-binding</keyword>
<dbReference type="InterPro" id="IPR000217">
    <property type="entry name" value="Tubulin"/>
</dbReference>
<dbReference type="CDD" id="cd02188">
    <property type="entry name" value="gamma_tubulin"/>
    <property type="match status" value="1"/>
</dbReference>
<proteinExistence type="inferred from homology"/>
<dbReference type="GO" id="GO:0000930">
    <property type="term" value="C:gamma-tubulin complex"/>
    <property type="evidence" value="ECO:0007669"/>
    <property type="project" value="InterPro"/>
</dbReference>
<reference evidence="10 11" key="1">
    <citation type="submission" date="2019-03" db="EMBL/GenBank/DDBJ databases">
        <title>Single cell metagenomics reveals metabolic interactions within the superorganism composed of flagellate Streblomastix strix and complex community of Bacteroidetes bacteria on its surface.</title>
        <authorList>
            <person name="Treitli S.C."/>
            <person name="Kolisko M."/>
            <person name="Husnik F."/>
            <person name="Keeling P."/>
            <person name="Hampl V."/>
        </authorList>
    </citation>
    <scope>NUCLEOTIDE SEQUENCE [LARGE SCALE GENOMIC DNA]</scope>
    <source>
        <strain evidence="10">ST1C</strain>
    </source>
</reference>
<evidence type="ECO:0000259" key="9">
    <source>
        <dbReference type="SMART" id="SM00864"/>
    </source>
</evidence>
<dbReference type="PROSITE" id="PS00228">
    <property type="entry name" value="TUBULIN_B_AUTOREG"/>
    <property type="match status" value="1"/>
</dbReference>
<dbReference type="OrthoDB" id="10249382at2759"/>
<comment type="caution">
    <text evidence="10">The sequence shown here is derived from an EMBL/GenBank/DDBJ whole genome shotgun (WGS) entry which is preliminary data.</text>
</comment>
<dbReference type="InterPro" id="IPR008280">
    <property type="entry name" value="Tub_FtsZ_C"/>
</dbReference>
<dbReference type="GO" id="GO:0031122">
    <property type="term" value="P:cytoplasmic microtubule organization"/>
    <property type="evidence" value="ECO:0007669"/>
    <property type="project" value="InterPro"/>
</dbReference>
<dbReference type="PROSITE" id="PS00227">
    <property type="entry name" value="TUBULIN"/>
    <property type="match status" value="1"/>
</dbReference>
<evidence type="ECO:0000256" key="7">
    <source>
        <dbReference type="ARBA" id="ARBA00023212"/>
    </source>
</evidence>
<dbReference type="Proteomes" id="UP000324800">
    <property type="component" value="Unassembled WGS sequence"/>
</dbReference>
<dbReference type="SUPFAM" id="SSF55307">
    <property type="entry name" value="Tubulin C-terminal domain-like"/>
    <property type="match status" value="1"/>
</dbReference>
<keyword evidence="4 8" id="KW-0493">Microtubule</keyword>
<dbReference type="GO" id="GO:0005525">
    <property type="term" value="F:GTP binding"/>
    <property type="evidence" value="ECO:0007669"/>
    <property type="project" value="UniProtKB-UniRule"/>
</dbReference>
<feature type="domain" description="Tubulin/FtsZ GTPase" evidence="9">
    <location>
        <begin position="47"/>
        <end position="248"/>
    </location>
</feature>
<dbReference type="PRINTS" id="PR01164">
    <property type="entry name" value="GAMMATUBULIN"/>
</dbReference>
<dbReference type="EMBL" id="SNRW01003873">
    <property type="protein sequence ID" value="KAA6388710.1"/>
    <property type="molecule type" value="Genomic_DNA"/>
</dbReference>
<dbReference type="GO" id="GO:0005874">
    <property type="term" value="C:microtubule"/>
    <property type="evidence" value="ECO:0007669"/>
    <property type="project" value="UniProtKB-KW"/>
</dbReference>
<dbReference type="PRINTS" id="PR01161">
    <property type="entry name" value="TUBULIN"/>
</dbReference>
<dbReference type="InterPro" id="IPR037103">
    <property type="entry name" value="Tubulin/FtsZ-like_C"/>
</dbReference>
<organism evidence="10 11">
    <name type="scientific">Streblomastix strix</name>
    <dbReference type="NCBI Taxonomy" id="222440"/>
    <lineage>
        <taxon>Eukaryota</taxon>
        <taxon>Metamonada</taxon>
        <taxon>Preaxostyla</taxon>
        <taxon>Oxymonadida</taxon>
        <taxon>Streblomastigidae</taxon>
        <taxon>Streblomastix</taxon>
    </lineage>
</organism>
<evidence type="ECO:0000256" key="6">
    <source>
        <dbReference type="ARBA" id="ARBA00023134"/>
    </source>
</evidence>
<dbReference type="Pfam" id="PF00091">
    <property type="entry name" value="Tubulin"/>
    <property type="match status" value="1"/>
</dbReference>
<dbReference type="InterPro" id="IPR013838">
    <property type="entry name" value="Beta-tubulin_BS"/>
</dbReference>
<keyword evidence="7" id="KW-0206">Cytoskeleton</keyword>
<dbReference type="InterPro" id="IPR036525">
    <property type="entry name" value="Tubulin/FtsZ_GTPase_sf"/>
</dbReference>
<dbReference type="Gene3D" id="3.30.1330.20">
    <property type="entry name" value="Tubulin/FtsZ, C-terminal domain"/>
    <property type="match status" value="1"/>
</dbReference>
<evidence type="ECO:0000313" key="11">
    <source>
        <dbReference type="Proteomes" id="UP000324800"/>
    </source>
</evidence>